<dbReference type="GO" id="GO:0005886">
    <property type="term" value="C:plasma membrane"/>
    <property type="evidence" value="ECO:0007669"/>
    <property type="project" value="TreeGrafter"/>
</dbReference>
<evidence type="ECO:0000256" key="7">
    <source>
        <dbReference type="ARBA" id="ARBA00023224"/>
    </source>
</evidence>
<keyword evidence="6 8" id="KW-0675">Receptor</keyword>
<evidence type="ECO:0000313" key="12">
    <source>
        <dbReference type="RefSeq" id="XP_031567846.1"/>
    </source>
</evidence>
<dbReference type="PROSITE" id="PS50262">
    <property type="entry name" value="G_PROTEIN_RECEP_F1_2"/>
    <property type="match status" value="1"/>
</dbReference>
<evidence type="ECO:0000313" key="11">
    <source>
        <dbReference type="Proteomes" id="UP000515163"/>
    </source>
</evidence>
<feature type="transmembrane region" description="Helical" evidence="9">
    <location>
        <begin position="36"/>
        <end position="58"/>
    </location>
</feature>
<organism evidence="11 12">
    <name type="scientific">Actinia tenebrosa</name>
    <name type="common">Australian red waratah sea anemone</name>
    <dbReference type="NCBI Taxonomy" id="6105"/>
    <lineage>
        <taxon>Eukaryota</taxon>
        <taxon>Metazoa</taxon>
        <taxon>Cnidaria</taxon>
        <taxon>Anthozoa</taxon>
        <taxon>Hexacorallia</taxon>
        <taxon>Actiniaria</taxon>
        <taxon>Actiniidae</taxon>
        <taxon>Actinia</taxon>
    </lineage>
</organism>
<dbReference type="SMART" id="SM01381">
    <property type="entry name" value="7TM_GPCR_Srsx"/>
    <property type="match status" value="1"/>
</dbReference>
<dbReference type="PANTHER" id="PTHR45695">
    <property type="entry name" value="LEUCOKININ RECEPTOR-RELATED"/>
    <property type="match status" value="1"/>
</dbReference>
<dbReference type="InterPro" id="IPR000276">
    <property type="entry name" value="GPCR_Rhodpsn"/>
</dbReference>
<evidence type="ECO:0000256" key="6">
    <source>
        <dbReference type="ARBA" id="ARBA00023170"/>
    </source>
</evidence>
<dbReference type="Gene3D" id="1.20.1070.10">
    <property type="entry name" value="Rhodopsin 7-helix transmembrane proteins"/>
    <property type="match status" value="1"/>
</dbReference>
<gene>
    <name evidence="12" type="primary">LOC116302644</name>
</gene>
<dbReference type="OrthoDB" id="9445642at2759"/>
<sequence>MASANNTSYTNYSSGEQHTRQCVDEESKLGVMTVKSLAYCIVIILSLIGNGLVIRIFYKNRSVLTTTNCFIVNMAASDIMLPVFVIPRHVLAVFEEGPYGLHAWHVNGIIGELLCKLIPFIGDVSNSVSIFTLVLISCDRYFAIVWPLSYKLHITTKKCTVLIAATWTIAFIVHAPYFYSFKLYHGFKDKTLCVSFWSSVDKLDDDTHVQKSLQSQKTYFLFLLVVVYVLPLTIITIMYSSIIRELRVSIRNHSSQQRRQRRREDNRVIAMLVIIVTIFAVFFAPIHILYFLQNFVLNATSDTCKMSTIQFSFFFLTLSTCCVNPYIYFIFLRKYRHGVKTLLKEFFASRFMTVCPVTRASKCCIQTCLDDLEEGLQATNNARHRNSSSCRVRHTEHIILASEQEETIQFETGV</sequence>
<evidence type="ECO:0000259" key="10">
    <source>
        <dbReference type="PROSITE" id="PS50262"/>
    </source>
</evidence>
<keyword evidence="7 8" id="KW-0807">Transducer</keyword>
<name>A0A6P8ILL5_ACTTE</name>
<feature type="transmembrane region" description="Helical" evidence="9">
    <location>
        <begin position="128"/>
        <end position="148"/>
    </location>
</feature>
<feature type="transmembrane region" description="Helical" evidence="9">
    <location>
        <begin position="219"/>
        <end position="242"/>
    </location>
</feature>
<dbReference type="PANTHER" id="PTHR45695:SF9">
    <property type="entry name" value="LEUCOKININ RECEPTOR"/>
    <property type="match status" value="1"/>
</dbReference>
<keyword evidence="2 8" id="KW-0812">Transmembrane</keyword>
<feature type="transmembrane region" description="Helical" evidence="9">
    <location>
        <begin position="311"/>
        <end position="331"/>
    </location>
</feature>
<feature type="domain" description="G-protein coupled receptors family 1 profile" evidence="10">
    <location>
        <begin position="49"/>
        <end position="328"/>
    </location>
</feature>
<dbReference type="PRINTS" id="PR00237">
    <property type="entry name" value="GPCRRHODOPSN"/>
</dbReference>
<keyword evidence="5 9" id="KW-0472">Membrane</keyword>
<keyword evidence="3 9" id="KW-1133">Transmembrane helix</keyword>
<keyword evidence="4 8" id="KW-0297">G-protein coupled receptor</keyword>
<feature type="transmembrane region" description="Helical" evidence="9">
    <location>
        <begin position="268"/>
        <end position="291"/>
    </location>
</feature>
<dbReference type="GO" id="GO:0004930">
    <property type="term" value="F:G protein-coupled receptor activity"/>
    <property type="evidence" value="ECO:0007669"/>
    <property type="project" value="UniProtKB-KW"/>
</dbReference>
<dbReference type="CDD" id="cd00637">
    <property type="entry name" value="7tm_classA_rhodopsin-like"/>
    <property type="match status" value="1"/>
</dbReference>
<feature type="transmembrane region" description="Helical" evidence="9">
    <location>
        <begin position="160"/>
        <end position="179"/>
    </location>
</feature>
<evidence type="ECO:0000256" key="9">
    <source>
        <dbReference type="SAM" id="Phobius"/>
    </source>
</evidence>
<dbReference type="RefSeq" id="XP_031567846.1">
    <property type="nucleotide sequence ID" value="XM_031711986.1"/>
</dbReference>
<dbReference type="FunFam" id="1.20.1070.10:FF:000291">
    <property type="entry name" value="Predicted protein"/>
    <property type="match status" value="1"/>
</dbReference>
<proteinExistence type="inferred from homology"/>
<comment type="similarity">
    <text evidence="8">Belongs to the G-protein coupled receptor 1 family.</text>
</comment>
<feature type="transmembrane region" description="Helical" evidence="9">
    <location>
        <begin position="70"/>
        <end position="91"/>
    </location>
</feature>
<reference evidence="12" key="1">
    <citation type="submission" date="2025-08" db="UniProtKB">
        <authorList>
            <consortium name="RefSeq"/>
        </authorList>
    </citation>
    <scope>IDENTIFICATION</scope>
    <source>
        <tissue evidence="12">Tentacle</tissue>
    </source>
</reference>
<dbReference type="PROSITE" id="PS00237">
    <property type="entry name" value="G_PROTEIN_RECEP_F1_1"/>
    <property type="match status" value="1"/>
</dbReference>
<accession>A0A6P8ILL5</accession>
<comment type="subcellular location">
    <subcellularLocation>
        <location evidence="1">Membrane</location>
        <topology evidence="1">Multi-pass membrane protein</topology>
    </subcellularLocation>
</comment>
<evidence type="ECO:0000256" key="5">
    <source>
        <dbReference type="ARBA" id="ARBA00023136"/>
    </source>
</evidence>
<dbReference type="AlphaFoldDB" id="A0A6P8ILL5"/>
<evidence type="ECO:0000256" key="3">
    <source>
        <dbReference type="ARBA" id="ARBA00022989"/>
    </source>
</evidence>
<keyword evidence="11" id="KW-1185">Reference proteome</keyword>
<evidence type="ECO:0000256" key="4">
    <source>
        <dbReference type="ARBA" id="ARBA00023040"/>
    </source>
</evidence>
<dbReference type="Proteomes" id="UP000515163">
    <property type="component" value="Unplaced"/>
</dbReference>
<dbReference type="KEGG" id="aten:116302644"/>
<dbReference type="InterPro" id="IPR017452">
    <property type="entry name" value="GPCR_Rhodpsn_7TM"/>
</dbReference>
<evidence type="ECO:0000256" key="1">
    <source>
        <dbReference type="ARBA" id="ARBA00004141"/>
    </source>
</evidence>
<dbReference type="InParanoid" id="A0A6P8ILL5"/>
<evidence type="ECO:0000256" key="2">
    <source>
        <dbReference type="ARBA" id="ARBA00022692"/>
    </source>
</evidence>
<dbReference type="FunCoup" id="A0A6P8ILL5">
    <property type="interactions" value="2156"/>
</dbReference>
<dbReference type="SUPFAM" id="SSF81321">
    <property type="entry name" value="Family A G protein-coupled receptor-like"/>
    <property type="match status" value="1"/>
</dbReference>
<dbReference type="GeneID" id="116302644"/>
<protein>
    <submittedName>
        <fullName evidence="12">QRFP-like peptide receptor</fullName>
    </submittedName>
</protein>
<evidence type="ECO:0000256" key="8">
    <source>
        <dbReference type="RuleBase" id="RU000688"/>
    </source>
</evidence>
<dbReference type="Pfam" id="PF00001">
    <property type="entry name" value="7tm_1"/>
    <property type="match status" value="1"/>
</dbReference>